<proteinExistence type="predicted"/>
<name>A0ACC0AJT0_CATRO</name>
<sequence>MIAGIVINGIKKVQRSNQMYNFFKGKYYCNSVSEPITGSPVSRKLYNQVQQSKAYSRFPQKVKEFELPSPSIVSSTLSSTASSRIGLVSWYLGMVKSRPIITKGVTCGLIYTAADLSSQTIAKPFSEPYDFVRTLRMAGYGMLILGPSLHFWFNFVSKTLPKRDTVTTLKKIVLGQTIYGPIMTVVFFSVNAVLQGESGAEVVARLKRDLIPTLLSGVMYWPVCDFITFKFIPVHLQPLVSNGFSYLWTIYMTYMASREKVST</sequence>
<organism evidence="1 2">
    <name type="scientific">Catharanthus roseus</name>
    <name type="common">Madagascar periwinkle</name>
    <name type="synonym">Vinca rosea</name>
    <dbReference type="NCBI Taxonomy" id="4058"/>
    <lineage>
        <taxon>Eukaryota</taxon>
        <taxon>Viridiplantae</taxon>
        <taxon>Streptophyta</taxon>
        <taxon>Embryophyta</taxon>
        <taxon>Tracheophyta</taxon>
        <taxon>Spermatophyta</taxon>
        <taxon>Magnoliopsida</taxon>
        <taxon>eudicotyledons</taxon>
        <taxon>Gunneridae</taxon>
        <taxon>Pentapetalae</taxon>
        <taxon>asterids</taxon>
        <taxon>lamiids</taxon>
        <taxon>Gentianales</taxon>
        <taxon>Apocynaceae</taxon>
        <taxon>Rauvolfioideae</taxon>
        <taxon>Vinceae</taxon>
        <taxon>Catharanthinae</taxon>
        <taxon>Catharanthus</taxon>
    </lineage>
</organism>
<comment type="caution">
    <text evidence="1">The sequence shown here is derived from an EMBL/GenBank/DDBJ whole genome shotgun (WGS) entry which is preliminary data.</text>
</comment>
<accession>A0ACC0AJT0</accession>
<reference evidence="2" key="1">
    <citation type="journal article" date="2023" name="Nat. Plants">
        <title>Single-cell RNA sequencing provides a high-resolution roadmap for understanding the multicellular compartmentation of specialized metabolism.</title>
        <authorList>
            <person name="Sun S."/>
            <person name="Shen X."/>
            <person name="Li Y."/>
            <person name="Li Y."/>
            <person name="Wang S."/>
            <person name="Li R."/>
            <person name="Zhang H."/>
            <person name="Shen G."/>
            <person name="Guo B."/>
            <person name="Wei J."/>
            <person name="Xu J."/>
            <person name="St-Pierre B."/>
            <person name="Chen S."/>
            <person name="Sun C."/>
        </authorList>
    </citation>
    <scope>NUCLEOTIDE SEQUENCE [LARGE SCALE GENOMIC DNA]</scope>
</reference>
<protein>
    <submittedName>
        <fullName evidence="1">Uncharacterized protein</fullName>
    </submittedName>
</protein>
<evidence type="ECO:0000313" key="2">
    <source>
        <dbReference type="Proteomes" id="UP001060085"/>
    </source>
</evidence>
<evidence type="ECO:0000313" key="1">
    <source>
        <dbReference type="EMBL" id="KAI5661183.1"/>
    </source>
</evidence>
<keyword evidence="2" id="KW-1185">Reference proteome</keyword>
<dbReference type="EMBL" id="CM044705">
    <property type="protein sequence ID" value="KAI5661183.1"/>
    <property type="molecule type" value="Genomic_DNA"/>
</dbReference>
<gene>
    <name evidence="1" type="ORF">M9H77_20506</name>
</gene>
<dbReference type="Proteomes" id="UP001060085">
    <property type="component" value="Linkage Group LG05"/>
</dbReference>